<keyword evidence="5" id="KW-0449">Lipoprotein</keyword>
<dbReference type="EMBL" id="CACRTL010000015">
    <property type="protein sequence ID" value="VYT65776.1"/>
    <property type="molecule type" value="Genomic_DNA"/>
</dbReference>
<accession>A0A6N2YJ34</accession>
<feature type="signal peptide" evidence="6">
    <location>
        <begin position="1"/>
        <end position="26"/>
    </location>
</feature>
<evidence type="ECO:0000256" key="4">
    <source>
        <dbReference type="ARBA" id="ARBA00023139"/>
    </source>
</evidence>
<evidence type="ECO:0000256" key="6">
    <source>
        <dbReference type="SAM" id="SignalP"/>
    </source>
</evidence>
<reference evidence="7" key="1">
    <citation type="submission" date="2019-11" db="EMBL/GenBank/DDBJ databases">
        <authorList>
            <person name="Feng L."/>
        </authorList>
    </citation>
    <scope>NUCLEOTIDE SEQUENCE</scope>
    <source>
        <strain evidence="7">CramosumLFYP8</strain>
    </source>
</reference>
<dbReference type="SUPFAM" id="SSF53850">
    <property type="entry name" value="Periplasmic binding protein-like II"/>
    <property type="match status" value="1"/>
</dbReference>
<dbReference type="RefSeq" id="WP_029481786.1">
    <property type="nucleotide sequence ID" value="NZ_CACRTL010000015.1"/>
</dbReference>
<dbReference type="PANTHER" id="PTHR43649">
    <property type="entry name" value="ARABINOSE-BINDING PROTEIN-RELATED"/>
    <property type="match status" value="1"/>
</dbReference>
<name>A0A6N2YJ34_9FIRM</name>
<evidence type="ECO:0000256" key="2">
    <source>
        <dbReference type="ARBA" id="ARBA00022729"/>
    </source>
</evidence>
<organism evidence="7">
    <name type="scientific">Thomasclavelia ramosa</name>
    <dbReference type="NCBI Taxonomy" id="1547"/>
    <lineage>
        <taxon>Bacteria</taxon>
        <taxon>Bacillati</taxon>
        <taxon>Bacillota</taxon>
        <taxon>Erysipelotrichia</taxon>
        <taxon>Erysipelotrichales</taxon>
        <taxon>Coprobacillaceae</taxon>
        <taxon>Thomasclavelia</taxon>
    </lineage>
</organism>
<gene>
    <name evidence="7" type="primary">msmE_2</name>
    <name evidence="7" type="ORF">CRLFYP8_01825</name>
</gene>
<dbReference type="InterPro" id="IPR006059">
    <property type="entry name" value="SBP"/>
</dbReference>
<keyword evidence="2 6" id="KW-0732">Signal</keyword>
<evidence type="ECO:0000256" key="1">
    <source>
        <dbReference type="ARBA" id="ARBA00022475"/>
    </source>
</evidence>
<dbReference type="InterPro" id="IPR050490">
    <property type="entry name" value="Bact_solute-bd_prot1"/>
</dbReference>
<proteinExistence type="predicted"/>
<sequence length="420" mass="48035">MKAKIISLFHYLLVFLLIIFNTSCQAKSINIVDTNNNDQIELNFYGYKTEAINVVAIEEILQAYMDKNPNITITYESVKGTEYYEILKKRLASNNYDDIFMIDEDNLQQLTNYNYFEDLSKLKTIKNFNTNSLEQMVQPDNTIPYIPTSISAFGLYCNLDLLEKHHQSVPKNNQEFMAVCQYFIEQGITPIIANNDISLKTIALAKGLYPIYQSPEKDRIIASLNQDPSILCNYLKEGYQYVKQLIDNKFIDAATTLKTEKTADDLIQFEENKNPFMLTGAWASVRVEKSSPDLNFKVYPYPILDDGAILVSNIDTRVCINAKGPHITEAKKFIEYLSQEDVMWKFVNSQSSFSPLKEQRIADDPKIQELSPYLTSEKTILGSDSNINLPLWSLTHDGITQLLTGNSIDSALEIIKNYEQ</sequence>
<keyword evidence="4" id="KW-0564">Palmitate</keyword>
<protein>
    <submittedName>
        <fullName evidence="7">Multiple sugar-binding protein</fullName>
    </submittedName>
</protein>
<feature type="chain" id="PRO_5044425992" evidence="6">
    <location>
        <begin position="27"/>
        <end position="420"/>
    </location>
</feature>
<evidence type="ECO:0000313" key="7">
    <source>
        <dbReference type="EMBL" id="VYT65776.1"/>
    </source>
</evidence>
<keyword evidence="1" id="KW-1003">Cell membrane</keyword>
<dbReference type="AlphaFoldDB" id="A0A6N2YJ34"/>
<evidence type="ECO:0000256" key="5">
    <source>
        <dbReference type="ARBA" id="ARBA00023288"/>
    </source>
</evidence>
<dbReference type="Gene3D" id="3.40.190.10">
    <property type="entry name" value="Periplasmic binding protein-like II"/>
    <property type="match status" value="2"/>
</dbReference>
<evidence type="ECO:0000256" key="3">
    <source>
        <dbReference type="ARBA" id="ARBA00023136"/>
    </source>
</evidence>
<dbReference type="Pfam" id="PF13416">
    <property type="entry name" value="SBP_bac_8"/>
    <property type="match status" value="1"/>
</dbReference>
<keyword evidence="3" id="KW-0472">Membrane</keyword>
<dbReference type="PANTHER" id="PTHR43649:SF33">
    <property type="entry name" value="POLYGALACTURONAN_RHAMNOGALACTURONAN-BINDING PROTEIN YTCQ"/>
    <property type="match status" value="1"/>
</dbReference>